<dbReference type="GO" id="GO:0004722">
    <property type="term" value="F:protein serine/threonine phosphatase activity"/>
    <property type="evidence" value="ECO:0007669"/>
    <property type="project" value="InterPro"/>
</dbReference>
<dbReference type="EMBL" id="JAKOGI010000055">
    <property type="protein sequence ID" value="KAJ8446460.1"/>
    <property type="molecule type" value="Genomic_DNA"/>
</dbReference>
<organism evidence="2 3">
    <name type="scientific">Carnegiea gigantea</name>
    <dbReference type="NCBI Taxonomy" id="171969"/>
    <lineage>
        <taxon>Eukaryota</taxon>
        <taxon>Viridiplantae</taxon>
        <taxon>Streptophyta</taxon>
        <taxon>Embryophyta</taxon>
        <taxon>Tracheophyta</taxon>
        <taxon>Spermatophyta</taxon>
        <taxon>Magnoliopsida</taxon>
        <taxon>eudicotyledons</taxon>
        <taxon>Gunneridae</taxon>
        <taxon>Pentapetalae</taxon>
        <taxon>Caryophyllales</taxon>
        <taxon>Cactineae</taxon>
        <taxon>Cactaceae</taxon>
        <taxon>Cactoideae</taxon>
        <taxon>Echinocereeae</taxon>
        <taxon>Carnegiea</taxon>
    </lineage>
</organism>
<name>A0A9Q1QNE2_9CARY</name>
<dbReference type="PANTHER" id="PTHR13832">
    <property type="entry name" value="PROTEIN PHOSPHATASE 2C"/>
    <property type="match status" value="1"/>
</dbReference>
<dbReference type="CDD" id="cd00143">
    <property type="entry name" value="PP2Cc"/>
    <property type="match status" value="1"/>
</dbReference>
<dbReference type="AlphaFoldDB" id="A0A9Q1QNE2"/>
<evidence type="ECO:0000313" key="3">
    <source>
        <dbReference type="Proteomes" id="UP001153076"/>
    </source>
</evidence>
<evidence type="ECO:0000313" key="2">
    <source>
        <dbReference type="EMBL" id="KAJ8446460.1"/>
    </source>
</evidence>
<proteinExistence type="predicted"/>
<dbReference type="OrthoDB" id="420076at2759"/>
<feature type="domain" description="PPM-type phosphatase" evidence="1">
    <location>
        <begin position="1"/>
        <end position="226"/>
    </location>
</feature>
<dbReference type="PROSITE" id="PS51746">
    <property type="entry name" value="PPM_2"/>
    <property type="match status" value="1"/>
</dbReference>
<reference evidence="2" key="1">
    <citation type="submission" date="2022-04" db="EMBL/GenBank/DDBJ databases">
        <title>Carnegiea gigantea Genome sequencing and assembly v2.</title>
        <authorList>
            <person name="Copetti D."/>
            <person name="Sanderson M.J."/>
            <person name="Burquez A."/>
            <person name="Wojciechowski M.F."/>
        </authorList>
    </citation>
    <scope>NUCLEOTIDE SEQUENCE</scope>
    <source>
        <strain evidence="2">SGP5-SGP5p</strain>
        <tissue evidence="2">Aerial part</tissue>
    </source>
</reference>
<dbReference type="PANTHER" id="PTHR13832:SF643">
    <property type="entry name" value="PROTEIN PHOSPHATASE 2C-RELATED"/>
    <property type="match status" value="1"/>
</dbReference>
<dbReference type="InterPro" id="IPR036457">
    <property type="entry name" value="PPM-type-like_dom_sf"/>
</dbReference>
<evidence type="ECO:0000259" key="1">
    <source>
        <dbReference type="PROSITE" id="PS51746"/>
    </source>
</evidence>
<sequence length="238" mass="26732">MDLMILFVRILPDMVATILSDSLRRELVLSRQDASDVLRDAFSQTEAHLNHYYEGCTATVLLVWADGRRTLFAQCANVGDSACVMNIDGKQIKMTEDHRVTSSAERQRINETGDLLKDGDTRLCGLSLGRMLGDKFLKEQDSRFSSKPYISQVVHIGEASRAFAVMASDGLWDVLSSKKAIQLVIQEKEREITDRKDSAEKIANVLLNEARTLRTKDNTSVLYVDFDSALRTSCKYDS</sequence>
<dbReference type="Proteomes" id="UP001153076">
    <property type="component" value="Unassembled WGS sequence"/>
</dbReference>
<dbReference type="Gene3D" id="3.60.40.10">
    <property type="entry name" value="PPM-type phosphatase domain"/>
    <property type="match status" value="1"/>
</dbReference>
<dbReference type="InterPro" id="IPR015655">
    <property type="entry name" value="PP2C"/>
</dbReference>
<dbReference type="Pfam" id="PF00481">
    <property type="entry name" value="PP2C"/>
    <property type="match status" value="1"/>
</dbReference>
<gene>
    <name evidence="2" type="ORF">Cgig2_010082</name>
</gene>
<dbReference type="InterPro" id="IPR001932">
    <property type="entry name" value="PPM-type_phosphatase-like_dom"/>
</dbReference>
<dbReference type="SUPFAM" id="SSF81606">
    <property type="entry name" value="PP2C-like"/>
    <property type="match status" value="1"/>
</dbReference>
<keyword evidence="3" id="KW-1185">Reference proteome</keyword>
<protein>
    <recommendedName>
        <fullName evidence="1">PPM-type phosphatase domain-containing protein</fullName>
    </recommendedName>
</protein>
<dbReference type="SMART" id="SM00332">
    <property type="entry name" value="PP2Cc"/>
    <property type="match status" value="1"/>
</dbReference>
<accession>A0A9Q1QNE2</accession>
<comment type="caution">
    <text evidence="2">The sequence shown here is derived from an EMBL/GenBank/DDBJ whole genome shotgun (WGS) entry which is preliminary data.</text>
</comment>